<feature type="transmembrane region" description="Helical" evidence="1">
    <location>
        <begin position="222"/>
        <end position="243"/>
    </location>
</feature>
<feature type="transmembrane region" description="Helical" evidence="1">
    <location>
        <begin position="163"/>
        <end position="187"/>
    </location>
</feature>
<gene>
    <name evidence="3" type="ORF">FIBSPDRAFT_1036237</name>
</gene>
<dbReference type="EMBL" id="KV417483">
    <property type="protein sequence ID" value="KZP33080.1"/>
    <property type="molecule type" value="Genomic_DNA"/>
</dbReference>
<accession>A0A166VUK7</accession>
<evidence type="ECO:0000256" key="1">
    <source>
        <dbReference type="SAM" id="Phobius"/>
    </source>
</evidence>
<reference evidence="3 4" key="1">
    <citation type="journal article" date="2016" name="Mol. Biol. Evol.">
        <title>Comparative Genomics of Early-Diverging Mushroom-Forming Fungi Provides Insights into the Origins of Lignocellulose Decay Capabilities.</title>
        <authorList>
            <person name="Nagy L.G."/>
            <person name="Riley R."/>
            <person name="Tritt A."/>
            <person name="Adam C."/>
            <person name="Daum C."/>
            <person name="Floudas D."/>
            <person name="Sun H."/>
            <person name="Yadav J.S."/>
            <person name="Pangilinan J."/>
            <person name="Larsson K.H."/>
            <person name="Matsuura K."/>
            <person name="Barry K."/>
            <person name="Labutti K."/>
            <person name="Kuo R."/>
            <person name="Ohm R.A."/>
            <person name="Bhattacharya S.S."/>
            <person name="Shirouzu T."/>
            <person name="Yoshinaga Y."/>
            <person name="Martin F.M."/>
            <person name="Grigoriev I.V."/>
            <person name="Hibbett D.S."/>
        </authorList>
    </citation>
    <scope>NUCLEOTIDE SEQUENCE [LARGE SCALE GENOMIC DNA]</scope>
    <source>
        <strain evidence="3 4">CBS 109695</strain>
    </source>
</reference>
<evidence type="ECO:0000313" key="3">
    <source>
        <dbReference type="EMBL" id="KZP33080.1"/>
    </source>
</evidence>
<sequence length="307" mass="33823">MASSTPPDHLPPAVETQLFEIREYSSMTIAAVVAYAYDWLLSVSEEVAIVSKRGLSFPIAIYFLSRVSACAHIILIAVIILAPINNCVSIYIATGVCCTMSIASTSYMFLLRVQAVYRQSRPITIVFGFCWLVMIALNILVSASTRVAHLPGTQLCLSTDTKYFTLPSSSSFVNDTLIFLAISYRLAADAATERNWRSWILSITKGKGLYHLSRSLMQHGQLYYASIILFFFVNLVVMCSPLVPVGMHYSLINTYLGFTNLMACKIFRGTALGMMQDSPSSWNTARIGAALDSHAPHRGRAVSDRAS</sequence>
<dbReference type="Pfam" id="PF20151">
    <property type="entry name" value="DUF6533"/>
    <property type="match status" value="1"/>
</dbReference>
<evidence type="ECO:0000259" key="2">
    <source>
        <dbReference type="Pfam" id="PF20151"/>
    </source>
</evidence>
<dbReference type="InterPro" id="IPR045340">
    <property type="entry name" value="DUF6533"/>
</dbReference>
<dbReference type="Proteomes" id="UP000076532">
    <property type="component" value="Unassembled WGS sequence"/>
</dbReference>
<organism evidence="3 4">
    <name type="scientific">Athelia psychrophila</name>
    <dbReference type="NCBI Taxonomy" id="1759441"/>
    <lineage>
        <taxon>Eukaryota</taxon>
        <taxon>Fungi</taxon>
        <taxon>Dikarya</taxon>
        <taxon>Basidiomycota</taxon>
        <taxon>Agaricomycotina</taxon>
        <taxon>Agaricomycetes</taxon>
        <taxon>Agaricomycetidae</taxon>
        <taxon>Atheliales</taxon>
        <taxon>Atheliaceae</taxon>
        <taxon>Athelia</taxon>
    </lineage>
</organism>
<feature type="domain" description="DUF6533" evidence="2">
    <location>
        <begin position="28"/>
        <end position="69"/>
    </location>
</feature>
<dbReference type="AlphaFoldDB" id="A0A166VUK7"/>
<keyword evidence="1" id="KW-0472">Membrane</keyword>
<name>A0A166VUK7_9AGAM</name>
<proteinExistence type="predicted"/>
<evidence type="ECO:0000313" key="4">
    <source>
        <dbReference type="Proteomes" id="UP000076532"/>
    </source>
</evidence>
<dbReference type="OrthoDB" id="3038990at2759"/>
<protein>
    <recommendedName>
        <fullName evidence="2">DUF6533 domain-containing protein</fullName>
    </recommendedName>
</protein>
<feature type="transmembrane region" description="Helical" evidence="1">
    <location>
        <begin position="59"/>
        <end position="84"/>
    </location>
</feature>
<keyword evidence="1" id="KW-0812">Transmembrane</keyword>
<keyword evidence="1" id="KW-1133">Transmembrane helix</keyword>
<feature type="transmembrane region" description="Helical" evidence="1">
    <location>
        <begin position="90"/>
        <end position="111"/>
    </location>
</feature>
<keyword evidence="4" id="KW-1185">Reference proteome</keyword>
<feature type="transmembrane region" description="Helical" evidence="1">
    <location>
        <begin position="123"/>
        <end position="143"/>
    </location>
</feature>